<proteinExistence type="predicted"/>
<sequence length="162" mass="19313">MQSHKMLLDEVEEDHFKLIAVYCAIEDYKMAFLLNKHLHLQLKRERYDVDFNHKTVRARYALYTFKDPTNYRTYHLVANKFKGQAKRVASSGSLFVEEEVRPLEVHLIPEQKKVDFFLKIEEDLEEQQLTRMVNTISQIPQVVAVYNIDIEHLKSKQNLIFE</sequence>
<dbReference type="RefSeq" id="WP_380742606.1">
    <property type="nucleotide sequence ID" value="NZ_JBHTLI010000001.1"/>
</dbReference>
<gene>
    <name evidence="1" type="ORF">ACFQ3Q_02540</name>
</gene>
<protein>
    <submittedName>
        <fullName evidence="1">IPExxxVDY family protein</fullName>
    </submittedName>
</protein>
<name>A0ABW3NND6_9FLAO</name>
<dbReference type="Proteomes" id="UP001597131">
    <property type="component" value="Unassembled WGS sequence"/>
</dbReference>
<dbReference type="InterPro" id="IPR047690">
    <property type="entry name" value="IPExxxVDY_fam"/>
</dbReference>
<comment type="caution">
    <text evidence="1">The sequence shown here is derived from an EMBL/GenBank/DDBJ whole genome shotgun (WGS) entry which is preliminary data.</text>
</comment>
<evidence type="ECO:0000313" key="1">
    <source>
        <dbReference type="EMBL" id="MFD1094615.1"/>
    </source>
</evidence>
<dbReference type="NCBIfam" id="NF033205">
    <property type="entry name" value="IPExxxVDY"/>
    <property type="match status" value="1"/>
</dbReference>
<organism evidence="1 2">
    <name type="scientific">Salegentibacter chungangensis</name>
    <dbReference type="NCBI Taxonomy" id="1335724"/>
    <lineage>
        <taxon>Bacteria</taxon>
        <taxon>Pseudomonadati</taxon>
        <taxon>Bacteroidota</taxon>
        <taxon>Flavobacteriia</taxon>
        <taxon>Flavobacteriales</taxon>
        <taxon>Flavobacteriaceae</taxon>
        <taxon>Salegentibacter</taxon>
    </lineage>
</organism>
<dbReference type="EMBL" id="JBHTLI010000001">
    <property type="protein sequence ID" value="MFD1094615.1"/>
    <property type="molecule type" value="Genomic_DNA"/>
</dbReference>
<reference evidence="2" key="1">
    <citation type="journal article" date="2019" name="Int. J. Syst. Evol. Microbiol.">
        <title>The Global Catalogue of Microorganisms (GCM) 10K type strain sequencing project: providing services to taxonomists for standard genome sequencing and annotation.</title>
        <authorList>
            <consortium name="The Broad Institute Genomics Platform"/>
            <consortium name="The Broad Institute Genome Sequencing Center for Infectious Disease"/>
            <person name="Wu L."/>
            <person name="Ma J."/>
        </authorList>
    </citation>
    <scope>NUCLEOTIDE SEQUENCE [LARGE SCALE GENOMIC DNA]</scope>
    <source>
        <strain evidence="2">CCUG 64793</strain>
    </source>
</reference>
<accession>A0ABW3NND6</accession>
<keyword evidence="2" id="KW-1185">Reference proteome</keyword>
<evidence type="ECO:0000313" key="2">
    <source>
        <dbReference type="Proteomes" id="UP001597131"/>
    </source>
</evidence>